<proteinExistence type="predicted"/>
<evidence type="ECO:0000313" key="2">
    <source>
        <dbReference type="EMBL" id="XBO40373.1"/>
    </source>
</evidence>
<feature type="region of interest" description="Disordered" evidence="1">
    <location>
        <begin position="93"/>
        <end position="127"/>
    </location>
</feature>
<evidence type="ECO:0000256" key="1">
    <source>
        <dbReference type="SAM" id="MobiDB-lite"/>
    </source>
</evidence>
<reference evidence="2" key="1">
    <citation type="submission" date="2024-05" db="EMBL/GenBank/DDBJ databases">
        <authorList>
            <person name="Kim S."/>
            <person name="Heo J."/>
            <person name="Choi H."/>
            <person name="Choi Y."/>
            <person name="Kwon S.-W."/>
            <person name="Kim Y."/>
        </authorList>
    </citation>
    <scope>NUCLEOTIDE SEQUENCE</scope>
    <source>
        <strain evidence="2">KACC 23698</strain>
    </source>
</reference>
<accession>A0AAU7JJ95</accession>
<name>A0AAU7JJ95_9HYPH</name>
<feature type="region of interest" description="Disordered" evidence="1">
    <location>
        <begin position="188"/>
        <end position="211"/>
    </location>
</feature>
<dbReference type="EMBL" id="CP157484">
    <property type="protein sequence ID" value="XBO40373.1"/>
    <property type="molecule type" value="Genomic_DNA"/>
</dbReference>
<sequence>MTAKSQVLPGGDGLRSALAEALQGEQITFVPAESRSSASLSSMPGVADASVGEIRALAQKLHDDLVANNAAFRAWLALNVALDALDAAWPGRSAGSGAKPVAGTQRAARRARTQGLTHAPPASAEQPRRTIAEAALTALKYRRRPMTTAELVEAMLADGAQHASASVSSTLSQNPQFRSLRWNGAKRWWPAQLRPPREPSRTGEAGLDDEG</sequence>
<dbReference type="RefSeq" id="WP_406857230.1">
    <property type="nucleotide sequence ID" value="NZ_CP157484.1"/>
</dbReference>
<protein>
    <recommendedName>
        <fullName evidence="3">HTH HARE-type domain-containing protein</fullName>
    </recommendedName>
</protein>
<organism evidence="2">
    <name type="scientific">Alsobacter sp. KACC 23698</name>
    <dbReference type="NCBI Taxonomy" id="3149229"/>
    <lineage>
        <taxon>Bacteria</taxon>
        <taxon>Pseudomonadati</taxon>
        <taxon>Pseudomonadota</taxon>
        <taxon>Alphaproteobacteria</taxon>
        <taxon>Hyphomicrobiales</taxon>
        <taxon>Alsobacteraceae</taxon>
        <taxon>Alsobacter</taxon>
    </lineage>
</organism>
<gene>
    <name evidence="2" type="ORF">ABEG18_06245</name>
</gene>
<evidence type="ECO:0008006" key="3">
    <source>
        <dbReference type="Google" id="ProtNLM"/>
    </source>
</evidence>
<dbReference type="AlphaFoldDB" id="A0AAU7JJ95"/>